<dbReference type="PANTHER" id="PTHR10768:SF0">
    <property type="entry name" value="RIBOSOMAL PROTEIN L37"/>
    <property type="match status" value="1"/>
</dbReference>
<dbReference type="Pfam" id="PF01907">
    <property type="entry name" value="Ribosomal_L37e"/>
    <property type="match status" value="1"/>
</dbReference>
<dbReference type="AlphaFoldDB" id="A0A8J6CB79"/>
<dbReference type="Proteomes" id="UP000751190">
    <property type="component" value="Unassembled WGS sequence"/>
</dbReference>
<organism evidence="9 10">
    <name type="scientific">Diacronema lutheri</name>
    <name type="common">Unicellular marine alga</name>
    <name type="synonym">Monochrysis lutheri</name>
    <dbReference type="NCBI Taxonomy" id="2081491"/>
    <lineage>
        <taxon>Eukaryota</taxon>
        <taxon>Haptista</taxon>
        <taxon>Haptophyta</taxon>
        <taxon>Pavlovophyceae</taxon>
        <taxon>Pavlovales</taxon>
        <taxon>Pavlovaceae</taxon>
        <taxon>Diacronema</taxon>
    </lineage>
</organism>
<keyword evidence="4" id="KW-0863">Zinc-finger</keyword>
<accession>A0A8J6CB79</accession>
<proteinExistence type="inferred from homology"/>
<keyword evidence="6" id="KW-0694">RNA-binding</keyword>
<keyword evidence="7" id="KW-0689">Ribosomal protein</keyword>
<protein>
    <recommendedName>
        <fullName evidence="11">Ribosomal protein L37</fullName>
    </recommendedName>
</protein>
<dbReference type="GO" id="GO:0006412">
    <property type="term" value="P:translation"/>
    <property type="evidence" value="ECO:0007669"/>
    <property type="project" value="InterPro"/>
</dbReference>
<comment type="similarity">
    <text evidence="1">Belongs to the eukaryotic ribosomal protein eL37 family.</text>
</comment>
<dbReference type="GO" id="GO:0022625">
    <property type="term" value="C:cytosolic large ribosomal subunit"/>
    <property type="evidence" value="ECO:0007669"/>
    <property type="project" value="TreeGrafter"/>
</dbReference>
<keyword evidence="2" id="KW-0479">Metal-binding</keyword>
<name>A0A8J6CB79_DIALT</name>
<dbReference type="EMBL" id="JAGTXO010000016">
    <property type="protein sequence ID" value="KAG8463415.1"/>
    <property type="molecule type" value="Genomic_DNA"/>
</dbReference>
<dbReference type="SUPFAM" id="SSF57829">
    <property type="entry name" value="Zn-binding ribosomal proteins"/>
    <property type="match status" value="1"/>
</dbReference>
<evidence type="ECO:0000256" key="2">
    <source>
        <dbReference type="ARBA" id="ARBA00022723"/>
    </source>
</evidence>
<dbReference type="OrthoDB" id="10259236at2759"/>
<dbReference type="InterPro" id="IPR011332">
    <property type="entry name" value="Ribosomal_zn-bd"/>
</dbReference>
<dbReference type="PANTHER" id="PTHR10768">
    <property type="entry name" value="60S RIBOSOMAL PROTEIN L37"/>
    <property type="match status" value="1"/>
</dbReference>
<sequence>MASKNALKKQIRKTHTGCPRCGRTAFHLQKKVCGGCGYPSARKRKYNWSAKALRRKTTGTGRMRHLRDMPRRFKNGFREGTKAVRQKKPTAA</sequence>
<evidence type="ECO:0000313" key="9">
    <source>
        <dbReference type="EMBL" id="KAG8463415.1"/>
    </source>
</evidence>
<dbReference type="GO" id="GO:0008270">
    <property type="term" value="F:zinc ion binding"/>
    <property type="evidence" value="ECO:0007669"/>
    <property type="project" value="UniProtKB-KW"/>
</dbReference>
<keyword evidence="5" id="KW-0862">Zinc</keyword>
<dbReference type="Gene3D" id="2.20.25.30">
    <property type="match status" value="1"/>
</dbReference>
<dbReference type="GO" id="GO:0019843">
    <property type="term" value="F:rRNA binding"/>
    <property type="evidence" value="ECO:0007669"/>
    <property type="project" value="UniProtKB-KW"/>
</dbReference>
<reference evidence="9" key="1">
    <citation type="submission" date="2021-05" db="EMBL/GenBank/DDBJ databases">
        <title>The genome of the haptophyte Pavlova lutheri (Diacronema luteri, Pavlovales) - a model for lipid biosynthesis in eukaryotic algae.</title>
        <authorList>
            <person name="Hulatt C.J."/>
            <person name="Posewitz M.C."/>
        </authorList>
    </citation>
    <scope>NUCLEOTIDE SEQUENCE</scope>
    <source>
        <strain evidence="9">NIVA-4/92</strain>
    </source>
</reference>
<keyword evidence="10" id="KW-1185">Reference proteome</keyword>
<evidence type="ECO:0000313" key="10">
    <source>
        <dbReference type="Proteomes" id="UP000751190"/>
    </source>
</evidence>
<evidence type="ECO:0000256" key="6">
    <source>
        <dbReference type="ARBA" id="ARBA00022884"/>
    </source>
</evidence>
<evidence type="ECO:0000256" key="3">
    <source>
        <dbReference type="ARBA" id="ARBA00022730"/>
    </source>
</evidence>
<dbReference type="OMA" id="NGFRENI"/>
<dbReference type="FunFam" id="2.20.25.30:FF:000001">
    <property type="entry name" value="Ribosomal protein L37"/>
    <property type="match status" value="1"/>
</dbReference>
<evidence type="ECO:0000256" key="5">
    <source>
        <dbReference type="ARBA" id="ARBA00022833"/>
    </source>
</evidence>
<dbReference type="InterPro" id="IPR011331">
    <property type="entry name" value="Ribosomal_eL37/eL43"/>
</dbReference>
<keyword evidence="3" id="KW-0699">rRNA-binding</keyword>
<evidence type="ECO:0000256" key="7">
    <source>
        <dbReference type="ARBA" id="ARBA00022980"/>
    </source>
</evidence>
<comment type="caution">
    <text evidence="9">The sequence shown here is derived from an EMBL/GenBank/DDBJ whole genome shotgun (WGS) entry which is preliminary data.</text>
</comment>
<dbReference type="InterPro" id="IPR001569">
    <property type="entry name" value="Ribosomal_eL37"/>
</dbReference>
<gene>
    <name evidence="9" type="ORF">KFE25_004926</name>
</gene>
<evidence type="ECO:0000256" key="4">
    <source>
        <dbReference type="ARBA" id="ARBA00022771"/>
    </source>
</evidence>
<evidence type="ECO:0008006" key="11">
    <source>
        <dbReference type="Google" id="ProtNLM"/>
    </source>
</evidence>
<evidence type="ECO:0000256" key="1">
    <source>
        <dbReference type="ARBA" id="ARBA00009805"/>
    </source>
</evidence>
<evidence type="ECO:0000256" key="8">
    <source>
        <dbReference type="ARBA" id="ARBA00023274"/>
    </source>
</evidence>
<dbReference type="GO" id="GO:0003735">
    <property type="term" value="F:structural constituent of ribosome"/>
    <property type="evidence" value="ECO:0007669"/>
    <property type="project" value="InterPro"/>
</dbReference>
<keyword evidence="8" id="KW-0687">Ribonucleoprotein</keyword>